<keyword evidence="1" id="KW-0472">Membrane</keyword>
<protein>
    <submittedName>
        <fullName evidence="2">Uncharacterized protein</fullName>
    </submittedName>
</protein>
<evidence type="ECO:0000313" key="2">
    <source>
        <dbReference type="EMBL" id="KAJ6988324.1"/>
    </source>
</evidence>
<keyword evidence="1" id="KW-0812">Transmembrane</keyword>
<evidence type="ECO:0000256" key="1">
    <source>
        <dbReference type="SAM" id="Phobius"/>
    </source>
</evidence>
<proteinExistence type="predicted"/>
<dbReference type="AlphaFoldDB" id="A0AAD6MMK3"/>
<dbReference type="Proteomes" id="UP001164929">
    <property type="component" value="Chromosome 8"/>
</dbReference>
<comment type="caution">
    <text evidence="2">The sequence shown here is derived from an EMBL/GenBank/DDBJ whole genome shotgun (WGS) entry which is preliminary data.</text>
</comment>
<dbReference type="EMBL" id="JAQIZT010000008">
    <property type="protein sequence ID" value="KAJ6988324.1"/>
    <property type="molecule type" value="Genomic_DNA"/>
</dbReference>
<evidence type="ECO:0000313" key="3">
    <source>
        <dbReference type="Proteomes" id="UP001164929"/>
    </source>
</evidence>
<name>A0AAD6MMK3_9ROSI</name>
<keyword evidence="1" id="KW-1133">Transmembrane helix</keyword>
<keyword evidence="3" id="KW-1185">Reference proteome</keyword>
<sequence>MVVVVMGDDNQMIVKSPIYWELSVSILMIYVFLQEIIKRRGSFEITRNGSFDFLAAFGGKLFHWELFVESNDIPINFLGKELDAL</sequence>
<organism evidence="2 3">
    <name type="scientific">Populus alba x Populus x berolinensis</name>
    <dbReference type="NCBI Taxonomy" id="444605"/>
    <lineage>
        <taxon>Eukaryota</taxon>
        <taxon>Viridiplantae</taxon>
        <taxon>Streptophyta</taxon>
        <taxon>Embryophyta</taxon>
        <taxon>Tracheophyta</taxon>
        <taxon>Spermatophyta</taxon>
        <taxon>Magnoliopsida</taxon>
        <taxon>eudicotyledons</taxon>
        <taxon>Gunneridae</taxon>
        <taxon>Pentapetalae</taxon>
        <taxon>rosids</taxon>
        <taxon>fabids</taxon>
        <taxon>Malpighiales</taxon>
        <taxon>Salicaceae</taxon>
        <taxon>Saliceae</taxon>
        <taxon>Populus</taxon>
    </lineage>
</organism>
<gene>
    <name evidence="2" type="ORF">NC653_021296</name>
</gene>
<accession>A0AAD6MMK3</accession>
<feature type="transmembrane region" description="Helical" evidence="1">
    <location>
        <begin position="18"/>
        <end position="37"/>
    </location>
</feature>
<reference evidence="2" key="1">
    <citation type="journal article" date="2023" name="Mol. Ecol. Resour.">
        <title>Chromosome-level genome assembly of a triploid poplar Populus alba 'Berolinensis'.</title>
        <authorList>
            <person name="Chen S."/>
            <person name="Yu Y."/>
            <person name="Wang X."/>
            <person name="Wang S."/>
            <person name="Zhang T."/>
            <person name="Zhou Y."/>
            <person name="He R."/>
            <person name="Meng N."/>
            <person name="Wang Y."/>
            <person name="Liu W."/>
            <person name="Liu Z."/>
            <person name="Liu J."/>
            <person name="Guo Q."/>
            <person name="Huang H."/>
            <person name="Sederoff R.R."/>
            <person name="Wang G."/>
            <person name="Qu G."/>
            <person name="Chen S."/>
        </authorList>
    </citation>
    <scope>NUCLEOTIDE SEQUENCE</scope>
    <source>
        <strain evidence="2">SC-2020</strain>
    </source>
</reference>